<dbReference type="RefSeq" id="WP_371841129.1">
    <property type="nucleotide sequence ID" value="NZ_JBGMEK010000085.1"/>
</dbReference>
<name>A0ABV4P4L0_9GAMM</name>
<proteinExistence type="predicted"/>
<evidence type="ECO:0000313" key="2">
    <source>
        <dbReference type="Proteomes" id="UP001569428"/>
    </source>
</evidence>
<sequence length="111" mass="12530">MSRLLEGYVKTASSVAVSTRFVVRHPAILFLDGVHAAAGNRFLVSIEGISRYTEYLKSFEDVAELFCRIQQFGLVFDDALISMDHRVYPWFYSSKGVNPSLSRGCVRFDLS</sequence>
<keyword evidence="2" id="KW-1185">Reference proteome</keyword>
<organism evidence="1 2">
    <name type="scientific">Microbulbifer epialgicus</name>
    <dbReference type="NCBI Taxonomy" id="393907"/>
    <lineage>
        <taxon>Bacteria</taxon>
        <taxon>Pseudomonadati</taxon>
        <taxon>Pseudomonadota</taxon>
        <taxon>Gammaproteobacteria</taxon>
        <taxon>Cellvibrionales</taxon>
        <taxon>Microbulbiferaceae</taxon>
        <taxon>Microbulbifer</taxon>
    </lineage>
</organism>
<comment type="caution">
    <text evidence="1">The sequence shown here is derived from an EMBL/GenBank/DDBJ whole genome shotgun (WGS) entry which is preliminary data.</text>
</comment>
<reference evidence="1 2" key="1">
    <citation type="submission" date="2024-08" db="EMBL/GenBank/DDBJ databases">
        <authorList>
            <person name="Ishaq N."/>
        </authorList>
    </citation>
    <scope>NUCLEOTIDE SEQUENCE [LARGE SCALE GENOMIC DNA]</scope>
    <source>
        <strain evidence="1 2">DSM 18651</strain>
    </source>
</reference>
<evidence type="ECO:0000313" key="1">
    <source>
        <dbReference type="EMBL" id="MFA0813320.1"/>
    </source>
</evidence>
<dbReference type="Proteomes" id="UP001569428">
    <property type="component" value="Unassembled WGS sequence"/>
</dbReference>
<accession>A0ABV4P4L0</accession>
<protein>
    <submittedName>
        <fullName evidence="1">Uncharacterized protein</fullName>
    </submittedName>
</protein>
<gene>
    <name evidence="1" type="ORF">ACCI49_20675</name>
</gene>
<dbReference type="EMBL" id="JBGMEK010000085">
    <property type="protein sequence ID" value="MFA0813320.1"/>
    <property type="molecule type" value="Genomic_DNA"/>
</dbReference>